<sequence>MSIIRPGTRSRIEEILRDYPNLDKYISERYKELRHPYRESDENIGGGKSSKISKPQEQMIITIEADKRLTMLEREKKAIDKCLIMASDDTKTIISELYFRKHPYYKIDGLILNGMVHCSRAQAFRLKHEFLSNLASELGLFDPY</sequence>
<dbReference type="NCBIfam" id="TIGR01636">
    <property type="entry name" value="phage_rinA"/>
    <property type="match status" value="1"/>
</dbReference>
<comment type="caution">
    <text evidence="1">The sequence shown here is derived from an EMBL/GenBank/DDBJ whole genome shotgun (WGS) entry which is preliminary data.</text>
</comment>
<name>A0ABR5P417_9LACO</name>
<reference evidence="1 2" key="1">
    <citation type="journal article" date="2015" name="Genome Announc.">
        <title>Expanding the biotechnology potential of lactobacilli through comparative genomics of 213 strains and associated genera.</title>
        <authorList>
            <person name="Sun Z."/>
            <person name="Harris H.M."/>
            <person name="McCann A."/>
            <person name="Guo C."/>
            <person name="Argimon S."/>
            <person name="Zhang W."/>
            <person name="Yang X."/>
            <person name="Jeffery I.B."/>
            <person name="Cooney J.C."/>
            <person name="Kagawa T.F."/>
            <person name="Liu W."/>
            <person name="Song Y."/>
            <person name="Salvetti E."/>
            <person name="Wrobel A."/>
            <person name="Rasinkangas P."/>
            <person name="Parkhill J."/>
            <person name="Rea M.C."/>
            <person name="O'Sullivan O."/>
            <person name="Ritari J."/>
            <person name="Douillard F.P."/>
            <person name="Paul Ross R."/>
            <person name="Yang R."/>
            <person name="Briner A.E."/>
            <person name="Felis G.E."/>
            <person name="de Vos W.M."/>
            <person name="Barrangou R."/>
            <person name="Klaenhammer T.R."/>
            <person name="Caufield P.W."/>
            <person name="Cui Y."/>
            <person name="Zhang H."/>
            <person name="O'Toole P.W."/>
        </authorList>
    </citation>
    <scope>NUCLEOTIDE SEQUENCE [LARGE SCALE GENOMIC DNA]</scope>
    <source>
        <strain evidence="1 2">JCM 17355</strain>
    </source>
</reference>
<evidence type="ECO:0000313" key="1">
    <source>
        <dbReference type="EMBL" id="KRK90904.1"/>
    </source>
</evidence>
<protein>
    <submittedName>
        <fullName evidence="1">Phage transcriptional activator RinA</fullName>
    </submittedName>
</protein>
<dbReference type="EMBL" id="AZDO01000139">
    <property type="protein sequence ID" value="KRK90904.1"/>
    <property type="molecule type" value="Genomic_DNA"/>
</dbReference>
<dbReference type="InterPro" id="IPR006523">
    <property type="entry name" value="RinA"/>
</dbReference>
<proteinExistence type="predicted"/>
<evidence type="ECO:0000313" key="2">
    <source>
        <dbReference type="Proteomes" id="UP000051379"/>
    </source>
</evidence>
<accession>A0ABR5P417</accession>
<gene>
    <name evidence="1" type="ORF">FC88_GL001596</name>
</gene>
<dbReference type="Proteomes" id="UP000051379">
    <property type="component" value="Unassembled WGS sequence"/>
</dbReference>
<keyword evidence="2" id="KW-1185">Reference proteome</keyword>
<organism evidence="1 2">
    <name type="scientific">Companilactobacillus futsaii JCM 17355</name>
    <dbReference type="NCBI Taxonomy" id="1423818"/>
    <lineage>
        <taxon>Bacteria</taxon>
        <taxon>Bacillati</taxon>
        <taxon>Bacillota</taxon>
        <taxon>Bacilli</taxon>
        <taxon>Lactobacillales</taxon>
        <taxon>Lactobacillaceae</taxon>
        <taxon>Companilactobacillus</taxon>
    </lineage>
</organism>
<dbReference type="RefSeq" id="WP_057815609.1">
    <property type="nucleotide sequence ID" value="NZ_AZDO01000139.1"/>
</dbReference>